<evidence type="ECO:0000259" key="1">
    <source>
        <dbReference type="Pfam" id="PF14207"/>
    </source>
</evidence>
<accession>A0A5P8P3H9</accession>
<proteinExistence type="predicted"/>
<dbReference type="OrthoDB" id="9813511at2"/>
<dbReference type="AlphaFoldDB" id="A0A5P8P3H9"/>
<name>A0A5P8P3H9_9BACT</name>
<dbReference type="RefSeq" id="WP_152308164.1">
    <property type="nucleotide sequence ID" value="NZ_CP043617.1"/>
</dbReference>
<dbReference type="Proteomes" id="UP000326944">
    <property type="component" value="Chromosome"/>
</dbReference>
<reference evidence="2 3" key="1">
    <citation type="submission" date="2019-09" db="EMBL/GenBank/DDBJ databases">
        <title>Sulfurimonas gotlandica sp. nov., a chemoautotrophic and psychrotolerant epsilonproteobacterium isolated from a pelagic redoxcline, and an emended description of the genus Sulfurimonas.</title>
        <authorList>
            <person name="Wang S."/>
            <person name="Jiang L."/>
            <person name="Shao S."/>
        </authorList>
    </citation>
    <scope>NUCLEOTIDE SEQUENCE [LARGE SCALE GENOMIC DNA]</scope>
    <source>
        <strain evidence="2 3">GYSZ_1</strain>
    </source>
</reference>
<dbReference type="InterPro" id="IPR025575">
    <property type="entry name" value="DpnD/PcfM_C"/>
</dbReference>
<dbReference type="EMBL" id="CP043617">
    <property type="protein sequence ID" value="QFR50216.1"/>
    <property type="molecule type" value="Genomic_DNA"/>
</dbReference>
<organism evidence="2 3">
    <name type="scientific">Sulfurimonas lithotrophica</name>
    <dbReference type="NCBI Taxonomy" id="2590022"/>
    <lineage>
        <taxon>Bacteria</taxon>
        <taxon>Pseudomonadati</taxon>
        <taxon>Campylobacterota</taxon>
        <taxon>Epsilonproteobacteria</taxon>
        <taxon>Campylobacterales</taxon>
        <taxon>Sulfurimonadaceae</taxon>
        <taxon>Sulfurimonas</taxon>
    </lineage>
</organism>
<feature type="domain" description="DpnD/PcfM-like C-terminal" evidence="1">
    <location>
        <begin position="3"/>
        <end position="46"/>
    </location>
</feature>
<keyword evidence="3" id="KW-1185">Reference proteome</keyword>
<protein>
    <recommendedName>
        <fullName evidence="1">DpnD/PcfM-like C-terminal domain-containing protein</fullName>
    </recommendedName>
</protein>
<gene>
    <name evidence="2" type="ORF">FJR48_10935</name>
</gene>
<sequence length="63" mass="7231">MKYEINITEVLSKTITVEASSEEEAVNIVSDMYNNEDIVLDYSDFNGDVIIENKKNISDERKN</sequence>
<evidence type="ECO:0000313" key="2">
    <source>
        <dbReference type="EMBL" id="QFR50216.1"/>
    </source>
</evidence>
<dbReference type="Pfam" id="PF14207">
    <property type="entry name" value="DpnD-PcfM"/>
    <property type="match status" value="1"/>
</dbReference>
<evidence type="ECO:0000313" key="3">
    <source>
        <dbReference type="Proteomes" id="UP000326944"/>
    </source>
</evidence>
<dbReference type="KEGG" id="sulg:FJR48_10935"/>